<comment type="similarity">
    <text evidence="3 8">Belongs to the rubredoxin family.</text>
</comment>
<name>A0A1G6GRU2_9GAMM</name>
<dbReference type="InterPro" id="IPR050526">
    <property type="entry name" value="Rubredoxin_ET"/>
</dbReference>
<organism evidence="11 12">
    <name type="scientific">Acinetobacter boissieri</name>
    <dbReference type="NCBI Taxonomy" id="1219383"/>
    <lineage>
        <taxon>Bacteria</taxon>
        <taxon>Pseudomonadati</taxon>
        <taxon>Pseudomonadota</taxon>
        <taxon>Gammaproteobacteria</taxon>
        <taxon>Moraxellales</taxon>
        <taxon>Moraxellaceae</taxon>
        <taxon>Acinetobacter</taxon>
    </lineage>
</organism>
<dbReference type="PROSITE" id="PS00202">
    <property type="entry name" value="RUBREDOXIN"/>
    <property type="match status" value="1"/>
</dbReference>
<evidence type="ECO:0000256" key="1">
    <source>
        <dbReference type="ARBA" id="ARBA00002792"/>
    </source>
</evidence>
<keyword evidence="12" id="KW-1185">Reference proteome</keyword>
<keyword evidence="7 8" id="KW-0408">Iron</keyword>
<feature type="binding site" evidence="9">
    <location>
        <position position="42"/>
    </location>
    <ligand>
        <name>Fe cation</name>
        <dbReference type="ChEBI" id="CHEBI:24875"/>
    </ligand>
</feature>
<proteinExistence type="inferred from homology"/>
<evidence type="ECO:0000256" key="3">
    <source>
        <dbReference type="ARBA" id="ARBA00005337"/>
    </source>
</evidence>
<keyword evidence="5 8" id="KW-0479">Metal-binding</keyword>
<dbReference type="InterPro" id="IPR024935">
    <property type="entry name" value="Rubredoxin_dom"/>
</dbReference>
<feature type="binding site" evidence="9">
    <location>
        <position position="9"/>
    </location>
    <ligand>
        <name>Fe cation</name>
        <dbReference type="ChEBI" id="CHEBI:24875"/>
    </ligand>
</feature>
<keyword evidence="6 8" id="KW-0249">Electron transport</keyword>
<accession>A0A1G6GRU2</accession>
<dbReference type="PRINTS" id="PR00163">
    <property type="entry name" value="RUBREDOXIN"/>
</dbReference>
<evidence type="ECO:0000256" key="4">
    <source>
        <dbReference type="ARBA" id="ARBA00022448"/>
    </source>
</evidence>
<reference evidence="12" key="1">
    <citation type="submission" date="2016-09" db="EMBL/GenBank/DDBJ databases">
        <authorList>
            <person name="Varghese N."/>
            <person name="Submissions S."/>
        </authorList>
    </citation>
    <scope>NUCLEOTIDE SEQUENCE [LARGE SCALE GENOMIC DNA]</scope>
    <source>
        <strain evidence="12">ANC 4422</strain>
    </source>
</reference>
<protein>
    <recommendedName>
        <fullName evidence="8">Rubredoxin</fullName>
    </recommendedName>
</protein>
<dbReference type="InterPro" id="IPR018527">
    <property type="entry name" value="Rubredoxin_Fe_BS"/>
</dbReference>
<evidence type="ECO:0000256" key="7">
    <source>
        <dbReference type="ARBA" id="ARBA00023004"/>
    </source>
</evidence>
<dbReference type="PIRSF" id="PIRSF000071">
    <property type="entry name" value="Rubredoxin"/>
    <property type="match status" value="1"/>
</dbReference>
<dbReference type="EMBL" id="FMYL01000002">
    <property type="protein sequence ID" value="SDB84455.1"/>
    <property type="molecule type" value="Genomic_DNA"/>
</dbReference>
<dbReference type="PANTHER" id="PTHR47627:SF1">
    <property type="entry name" value="RUBREDOXIN-1-RELATED"/>
    <property type="match status" value="1"/>
</dbReference>
<feature type="domain" description="Rubredoxin-like" evidence="10">
    <location>
        <begin position="1"/>
        <end position="52"/>
    </location>
</feature>
<dbReference type="InterPro" id="IPR024934">
    <property type="entry name" value="Rubredoxin-like_dom"/>
</dbReference>
<dbReference type="RefSeq" id="WP_092746755.1">
    <property type="nucleotide sequence ID" value="NZ_FMYL01000002.1"/>
</dbReference>
<dbReference type="CDD" id="cd00730">
    <property type="entry name" value="rubredoxin"/>
    <property type="match status" value="1"/>
</dbReference>
<sequence length="54" mass="6153">MKTYQCIVCDFIYNEAEGWPEDGIAAGTKWQDVPEDWTCPDCGMTKASFKMVEI</sequence>
<dbReference type="AlphaFoldDB" id="A0A1G6GRU2"/>
<evidence type="ECO:0000259" key="10">
    <source>
        <dbReference type="PROSITE" id="PS50903"/>
    </source>
</evidence>
<comment type="function">
    <text evidence="1">Involved in the hydrocarbon hydroxylating system, which transfers electrons from NADH to rubredoxin reductase and then through rubredoxin to alkane 1 monooxygenase.</text>
</comment>
<dbReference type="FunFam" id="2.20.28.10:FF:000001">
    <property type="entry name" value="Rubredoxin"/>
    <property type="match status" value="1"/>
</dbReference>
<feature type="binding site" evidence="9">
    <location>
        <position position="39"/>
    </location>
    <ligand>
        <name>Fe cation</name>
        <dbReference type="ChEBI" id="CHEBI:24875"/>
    </ligand>
</feature>
<dbReference type="OrthoDB" id="9800607at2"/>
<dbReference type="GO" id="GO:0009055">
    <property type="term" value="F:electron transfer activity"/>
    <property type="evidence" value="ECO:0007669"/>
    <property type="project" value="InterPro"/>
</dbReference>
<dbReference type="SUPFAM" id="SSF57802">
    <property type="entry name" value="Rubredoxin-like"/>
    <property type="match status" value="1"/>
</dbReference>
<comment type="cofactor">
    <cofactor evidence="8 9">
        <name>Fe(3+)</name>
        <dbReference type="ChEBI" id="CHEBI:29034"/>
    </cofactor>
    <text evidence="8 9">Binds 1 Fe(3+) ion per subunit.</text>
</comment>
<dbReference type="Proteomes" id="UP000242501">
    <property type="component" value="Unassembled WGS sequence"/>
</dbReference>
<dbReference type="Gene3D" id="2.20.28.10">
    <property type="match status" value="1"/>
</dbReference>
<comment type="pathway">
    <text evidence="2">Hydrocarbon metabolism; alkane degradation.</text>
</comment>
<evidence type="ECO:0000313" key="11">
    <source>
        <dbReference type="EMBL" id="SDB84455.1"/>
    </source>
</evidence>
<evidence type="ECO:0000256" key="2">
    <source>
        <dbReference type="ARBA" id="ARBA00004933"/>
    </source>
</evidence>
<evidence type="ECO:0000256" key="6">
    <source>
        <dbReference type="ARBA" id="ARBA00022982"/>
    </source>
</evidence>
<evidence type="ECO:0000256" key="8">
    <source>
        <dbReference type="PIRNR" id="PIRNR000071"/>
    </source>
</evidence>
<feature type="binding site" evidence="9">
    <location>
        <position position="6"/>
    </location>
    <ligand>
        <name>Fe cation</name>
        <dbReference type="ChEBI" id="CHEBI:24875"/>
    </ligand>
</feature>
<dbReference type="STRING" id="1219383.SAMN05421733_10256"/>
<dbReference type="PANTHER" id="PTHR47627">
    <property type="entry name" value="RUBREDOXIN"/>
    <property type="match status" value="1"/>
</dbReference>
<evidence type="ECO:0000313" key="12">
    <source>
        <dbReference type="Proteomes" id="UP000242501"/>
    </source>
</evidence>
<dbReference type="GO" id="GO:0043448">
    <property type="term" value="P:alkane catabolic process"/>
    <property type="evidence" value="ECO:0007669"/>
    <property type="project" value="TreeGrafter"/>
</dbReference>
<evidence type="ECO:0000256" key="5">
    <source>
        <dbReference type="ARBA" id="ARBA00022723"/>
    </source>
</evidence>
<evidence type="ECO:0000256" key="9">
    <source>
        <dbReference type="PIRSR" id="PIRSR000071-1"/>
    </source>
</evidence>
<dbReference type="PROSITE" id="PS50903">
    <property type="entry name" value="RUBREDOXIN_LIKE"/>
    <property type="match status" value="1"/>
</dbReference>
<dbReference type="InterPro" id="IPR024922">
    <property type="entry name" value="Rubredoxin"/>
</dbReference>
<gene>
    <name evidence="11" type="ORF">SAMN05421733_10256</name>
</gene>
<keyword evidence="4 8" id="KW-0813">Transport</keyword>
<dbReference type="GO" id="GO:0005506">
    <property type="term" value="F:iron ion binding"/>
    <property type="evidence" value="ECO:0007669"/>
    <property type="project" value="InterPro"/>
</dbReference>
<dbReference type="Pfam" id="PF00301">
    <property type="entry name" value="Rubredoxin"/>
    <property type="match status" value="1"/>
</dbReference>